<dbReference type="Proteomes" id="UP000750334">
    <property type="component" value="Unassembled WGS sequence"/>
</dbReference>
<dbReference type="EMBL" id="PUHR01000111">
    <property type="protein sequence ID" value="KAG0665554.1"/>
    <property type="molecule type" value="Genomic_DNA"/>
</dbReference>
<evidence type="ECO:0000313" key="3">
    <source>
        <dbReference type="Proteomes" id="UP000750334"/>
    </source>
</evidence>
<protein>
    <submittedName>
        <fullName evidence="2">Uncharacterized protein</fullName>
    </submittedName>
</protein>
<reference evidence="2 3" key="1">
    <citation type="submission" date="2020-11" db="EMBL/GenBank/DDBJ databases">
        <title>Kefir isolates.</title>
        <authorList>
            <person name="Marcisauskas S."/>
            <person name="Kim Y."/>
            <person name="Blasche S."/>
        </authorList>
    </citation>
    <scope>NUCLEOTIDE SEQUENCE [LARGE SCALE GENOMIC DNA]</scope>
    <source>
        <strain evidence="2 3">OG2</strain>
    </source>
</reference>
<feature type="region of interest" description="Disordered" evidence="1">
    <location>
        <begin position="311"/>
        <end position="330"/>
    </location>
</feature>
<dbReference type="AlphaFoldDB" id="A0A9P6W6Q9"/>
<proteinExistence type="predicted"/>
<gene>
    <name evidence="2" type="ORF">C6P45_000431</name>
</gene>
<feature type="compositionally biased region" description="Low complexity" evidence="1">
    <location>
        <begin position="66"/>
        <end position="76"/>
    </location>
</feature>
<accession>A0A9P6W6Q9</accession>
<organism evidence="2 3">
    <name type="scientific">Maudiozyma exigua</name>
    <name type="common">Yeast</name>
    <name type="synonym">Kazachstania exigua</name>
    <dbReference type="NCBI Taxonomy" id="34358"/>
    <lineage>
        <taxon>Eukaryota</taxon>
        <taxon>Fungi</taxon>
        <taxon>Dikarya</taxon>
        <taxon>Ascomycota</taxon>
        <taxon>Saccharomycotina</taxon>
        <taxon>Saccharomycetes</taxon>
        <taxon>Saccharomycetales</taxon>
        <taxon>Saccharomycetaceae</taxon>
        <taxon>Maudiozyma</taxon>
    </lineage>
</organism>
<evidence type="ECO:0000313" key="2">
    <source>
        <dbReference type="EMBL" id="KAG0665554.1"/>
    </source>
</evidence>
<feature type="compositionally biased region" description="Polar residues" evidence="1">
    <location>
        <begin position="38"/>
        <end position="52"/>
    </location>
</feature>
<evidence type="ECO:0000256" key="1">
    <source>
        <dbReference type="SAM" id="MobiDB-lite"/>
    </source>
</evidence>
<name>A0A9P6W6Q9_MAUEX</name>
<dbReference type="OrthoDB" id="5563016at2759"/>
<comment type="caution">
    <text evidence="2">The sequence shown here is derived from an EMBL/GenBank/DDBJ whole genome shotgun (WGS) entry which is preliminary data.</text>
</comment>
<sequence>MIARSNTYSARRPIESSYYSNNMTTTNIGNTDFIPHQHSYSQGHPTTTTTNKIKNHGHSPYQPQYTTTTTTNNNNVRRNNSTTVHRSRSINAHIPNRTPSIRQMNQIGSSPYAFANSLATYNKNMEPVVNKNHFMTPFQIQKEKMQKSFIFPNGEVFTPHREFDKKKNVLNIHILPVEPIHEPIVTNATTSTSSPKKNGKFSKFFKGLIRNKSISREKETIKTTNVIVPNVTLTPIETDNNDTILSRLEEQWDTVHLNTSSLINNSYSSPTLHSTSFGSSLSVSLHDDTEDLPHVRFSTEIYMDETYGSDEYERADPEDDGSGENGISNFNNSTIKIEMNQFKRIEMFVHPDSRRNTHFFR</sequence>
<keyword evidence="3" id="KW-1185">Reference proteome</keyword>
<feature type="region of interest" description="Disordered" evidence="1">
    <location>
        <begin position="29"/>
        <end position="76"/>
    </location>
</feature>